<gene>
    <name evidence="8" type="ORF">Pa4123_73670</name>
</gene>
<organism evidence="8 9">
    <name type="scientific">Phytohabitans aurantiacus</name>
    <dbReference type="NCBI Taxonomy" id="3016789"/>
    <lineage>
        <taxon>Bacteria</taxon>
        <taxon>Bacillati</taxon>
        <taxon>Actinomycetota</taxon>
        <taxon>Actinomycetes</taxon>
        <taxon>Micromonosporales</taxon>
        <taxon>Micromonosporaceae</taxon>
    </lineage>
</organism>
<evidence type="ECO:0000256" key="5">
    <source>
        <dbReference type="PROSITE-ProRule" id="PRU00339"/>
    </source>
</evidence>
<dbReference type="InterPro" id="IPR001867">
    <property type="entry name" value="OmpR/PhoB-type_DNA-bd"/>
</dbReference>
<keyword evidence="5" id="KW-0802">TPR repeat</keyword>
<dbReference type="SUPFAM" id="SSF46894">
    <property type="entry name" value="C-terminal effector domain of the bipartite response regulators"/>
    <property type="match status" value="1"/>
</dbReference>
<proteinExistence type="inferred from homology"/>
<dbReference type="PRINTS" id="PR00364">
    <property type="entry name" value="DISEASERSIST"/>
</dbReference>
<keyword evidence="4" id="KW-0804">Transcription</keyword>
<dbReference type="InterPro" id="IPR011990">
    <property type="entry name" value="TPR-like_helical_dom_sf"/>
</dbReference>
<keyword evidence="3 6" id="KW-0238">DNA-binding</keyword>
<dbReference type="InterPro" id="IPR019734">
    <property type="entry name" value="TPR_rpt"/>
</dbReference>
<dbReference type="Gene3D" id="1.10.10.10">
    <property type="entry name" value="Winged helix-like DNA-binding domain superfamily/Winged helix DNA-binding domain"/>
    <property type="match status" value="2"/>
</dbReference>
<dbReference type="InterPro" id="IPR036388">
    <property type="entry name" value="WH-like_DNA-bd_sf"/>
</dbReference>
<dbReference type="SUPFAM" id="SSF52540">
    <property type="entry name" value="P-loop containing nucleoside triphosphate hydrolases"/>
    <property type="match status" value="1"/>
</dbReference>
<dbReference type="SUPFAM" id="SSF48452">
    <property type="entry name" value="TPR-like"/>
    <property type="match status" value="3"/>
</dbReference>
<dbReference type="InterPro" id="IPR007111">
    <property type="entry name" value="NACHT_NTPase"/>
</dbReference>
<dbReference type="RefSeq" id="WP_281903565.1">
    <property type="nucleotide sequence ID" value="NZ_BSDI01000054.1"/>
</dbReference>
<keyword evidence="9" id="KW-1185">Reference proteome</keyword>
<dbReference type="EMBL" id="BSDI01000054">
    <property type="protein sequence ID" value="GLI02089.1"/>
    <property type="molecule type" value="Genomic_DNA"/>
</dbReference>
<dbReference type="InterPro" id="IPR051677">
    <property type="entry name" value="AfsR-DnrI-RedD_regulator"/>
</dbReference>
<evidence type="ECO:0000256" key="3">
    <source>
        <dbReference type="ARBA" id="ARBA00023125"/>
    </source>
</evidence>
<evidence type="ECO:0000256" key="6">
    <source>
        <dbReference type="PROSITE-ProRule" id="PRU01091"/>
    </source>
</evidence>
<dbReference type="PROSITE" id="PS51755">
    <property type="entry name" value="OMPR_PHOB"/>
    <property type="match status" value="1"/>
</dbReference>
<dbReference type="Pfam" id="PF13374">
    <property type="entry name" value="TPR_10"/>
    <property type="match status" value="1"/>
</dbReference>
<keyword evidence="2" id="KW-0805">Transcription regulation</keyword>
<protein>
    <submittedName>
        <fullName evidence="8">SARP family transcriptional regulator</fullName>
    </submittedName>
</protein>
<dbReference type="Pfam" id="PF03704">
    <property type="entry name" value="BTAD"/>
    <property type="match status" value="1"/>
</dbReference>
<comment type="similarity">
    <text evidence="1">Belongs to the AfsR/DnrI/RedD regulatory family.</text>
</comment>
<dbReference type="PANTHER" id="PTHR35807:SF1">
    <property type="entry name" value="TRANSCRIPTIONAL REGULATOR REDD"/>
    <property type="match status" value="1"/>
</dbReference>
<reference evidence="8" key="1">
    <citation type="submission" date="2022-12" db="EMBL/GenBank/DDBJ databases">
        <title>New Phytohabitans aurantiacus sp. RD004123 nov., an actinomycete isolated from soil.</title>
        <authorList>
            <person name="Triningsih D.W."/>
            <person name="Harunari E."/>
            <person name="Igarashi Y."/>
        </authorList>
    </citation>
    <scope>NUCLEOTIDE SEQUENCE</scope>
    <source>
        <strain evidence="8">RD004123</strain>
    </source>
</reference>
<accession>A0ABQ5R5N0</accession>
<dbReference type="Gene3D" id="1.25.40.10">
    <property type="entry name" value="Tetratricopeptide repeat domain"/>
    <property type="match status" value="3"/>
</dbReference>
<dbReference type="CDD" id="cd15831">
    <property type="entry name" value="BTAD"/>
    <property type="match status" value="1"/>
</dbReference>
<dbReference type="PANTHER" id="PTHR35807">
    <property type="entry name" value="TRANSCRIPTIONAL REGULATOR REDD-RELATED"/>
    <property type="match status" value="1"/>
</dbReference>
<dbReference type="InterPro" id="IPR027417">
    <property type="entry name" value="P-loop_NTPase"/>
</dbReference>
<feature type="DNA-binding region" description="OmpR/PhoB-type" evidence="6">
    <location>
        <begin position="1"/>
        <end position="98"/>
    </location>
</feature>
<dbReference type="SMART" id="SM00028">
    <property type="entry name" value="TPR"/>
    <property type="match status" value="7"/>
</dbReference>
<evidence type="ECO:0000256" key="1">
    <source>
        <dbReference type="ARBA" id="ARBA00005820"/>
    </source>
</evidence>
<dbReference type="Pfam" id="PF13424">
    <property type="entry name" value="TPR_12"/>
    <property type="match status" value="2"/>
</dbReference>
<dbReference type="SMART" id="SM01043">
    <property type="entry name" value="BTAD"/>
    <property type="match status" value="1"/>
</dbReference>
<dbReference type="InterPro" id="IPR016032">
    <property type="entry name" value="Sig_transdc_resp-reg_C-effctor"/>
</dbReference>
<evidence type="ECO:0000256" key="2">
    <source>
        <dbReference type="ARBA" id="ARBA00023015"/>
    </source>
</evidence>
<name>A0ABQ5R5N0_9ACTN</name>
<dbReference type="Proteomes" id="UP001144280">
    <property type="component" value="Unassembled WGS sequence"/>
</dbReference>
<evidence type="ECO:0000259" key="7">
    <source>
        <dbReference type="PROSITE" id="PS51755"/>
    </source>
</evidence>
<evidence type="ECO:0000313" key="8">
    <source>
        <dbReference type="EMBL" id="GLI02089.1"/>
    </source>
</evidence>
<sequence length="1010" mass="110550">MRFGILGPLRVGGAEPGDPGGTVAITAARDRVVLAMLLLNAGRVLPVDRLVDAMWDGAPPTTARGQLQNCVSRLRRAITAAVGTDVIVTDPAGYAAHIDPGDLDSLVFAELTAEARAAAVDDRADEARDLYRSALRLWRGPALAGITSRVVQRGAAALDEQHAVAIEECVEVELRLGRERELLGELTDLAERYPLRERLRAQLMLALYRAGRQADALAVYREARQVLADELGIEPGPALRDMHQRILAGDLGAAAEERPAHHTAPARCLPRAATDFTGRAEVVARLVKAVENADPTGPVIQLIDGMAGSGKTTLAVHVATALASRYPDAQLFVDLHGHSERQPLEPAAALVTLLRQLGVPSERIPAETDDRVASWRTELATRRVLVVLDNAASTAQVSPLLPAAPGCLALVTSRRRLVGLDGVHPEPLPVLAEPEAVELLARVAGPERIRSEPAAAADVVRRCGYLPLAIRLAGARLAHRRSWRVADLAGRLRQERPVLPELAAEDRTVASAFALSYGQLPEPEQRVFRLLGLHPAVHYDAHSVAALADLPLEAVQDLLDELVDRHLLEEPDAARFRMHDLIREYARELATAQEPEDARRAATGRVLDHYLHAVVRASEQMERADKLHQSLKLGEPLRPDLIDAGVADGVAWLEAERLNLRAFVRCAAETGHHQYAWKLARAMWRFLYLSCYNDELLVTHRDGLAAAQRSGDDAAVATMHNYLASVHYRAARYDEAMEHVEAALKLREAMGDVREAATCRGNLAVVLSQLGRLHEAMICSSQTLETWRRLADDRGMSLALTDLGLMLTQLGRYEEALELHRRHLILACERRLDFHIGSALGHIAQVRLRLGQREAAMRLLRSALLVKRRTGNRYGEGEVLNDLGVGHRLGGDLAQAERHHRMALAIIRQTGDRRGESLVRNELAITLAAAGKRSDAVEQHNQALAIATQIRHRYEEARALDGLARCSVPAAAERARRYWERALAIYREMGVPDAENVAGHLAALALTDEG</sequence>
<dbReference type="Pfam" id="PF05729">
    <property type="entry name" value="NACHT"/>
    <property type="match status" value="1"/>
</dbReference>
<evidence type="ECO:0000313" key="9">
    <source>
        <dbReference type="Proteomes" id="UP001144280"/>
    </source>
</evidence>
<dbReference type="PROSITE" id="PS50005">
    <property type="entry name" value="TPR"/>
    <property type="match status" value="1"/>
</dbReference>
<dbReference type="SMART" id="SM00862">
    <property type="entry name" value="Trans_reg_C"/>
    <property type="match status" value="1"/>
</dbReference>
<comment type="caution">
    <text evidence="8">The sequence shown here is derived from an EMBL/GenBank/DDBJ whole genome shotgun (WGS) entry which is preliminary data.</text>
</comment>
<dbReference type="Gene3D" id="1.10.8.430">
    <property type="entry name" value="Helical domain of apoptotic protease-activating factors"/>
    <property type="match status" value="1"/>
</dbReference>
<feature type="repeat" description="TPR" evidence="5">
    <location>
        <begin position="717"/>
        <end position="750"/>
    </location>
</feature>
<feature type="domain" description="OmpR/PhoB-type" evidence="7">
    <location>
        <begin position="1"/>
        <end position="98"/>
    </location>
</feature>
<dbReference type="InterPro" id="IPR005158">
    <property type="entry name" value="BTAD"/>
</dbReference>
<dbReference type="Pfam" id="PF00486">
    <property type="entry name" value="Trans_reg_C"/>
    <property type="match status" value="1"/>
</dbReference>
<evidence type="ECO:0000256" key="4">
    <source>
        <dbReference type="ARBA" id="ARBA00023163"/>
    </source>
</evidence>
<dbReference type="InterPro" id="IPR042197">
    <property type="entry name" value="Apaf_helical"/>
</dbReference>
<dbReference type="Gene3D" id="3.40.50.300">
    <property type="entry name" value="P-loop containing nucleotide triphosphate hydrolases"/>
    <property type="match status" value="1"/>
</dbReference>